<dbReference type="InterPro" id="IPR049270">
    <property type="entry name" value="CFAP58_CC"/>
</dbReference>
<gene>
    <name evidence="5" type="ORF">BSTOLATCC_MIC9482</name>
</gene>
<dbReference type="PANTHER" id="PTHR32083">
    <property type="entry name" value="CILIA AND FLAGELLA-ASSOCIATED PROTEIN 58-RELATED"/>
    <property type="match status" value="1"/>
</dbReference>
<evidence type="ECO:0000313" key="6">
    <source>
        <dbReference type="Proteomes" id="UP001162131"/>
    </source>
</evidence>
<accession>A0AAU9IPF3</accession>
<dbReference type="Pfam" id="PF21771">
    <property type="entry name" value="CFAP58_CC"/>
    <property type="match status" value="1"/>
</dbReference>
<reference evidence="5" key="1">
    <citation type="submission" date="2021-09" db="EMBL/GenBank/DDBJ databases">
        <authorList>
            <consortium name="AG Swart"/>
            <person name="Singh M."/>
            <person name="Singh A."/>
            <person name="Seah K."/>
            <person name="Emmerich C."/>
        </authorList>
    </citation>
    <scope>NUCLEOTIDE SEQUENCE</scope>
    <source>
        <strain evidence="5">ATCC30299</strain>
    </source>
</reference>
<evidence type="ECO:0000313" key="5">
    <source>
        <dbReference type="EMBL" id="CAG9313675.1"/>
    </source>
</evidence>
<feature type="coiled-coil region" evidence="2">
    <location>
        <begin position="467"/>
        <end position="599"/>
    </location>
</feature>
<comment type="caution">
    <text evidence="5">The sequence shown here is derived from an EMBL/GenBank/DDBJ whole genome shotgun (WGS) entry which is preliminary data.</text>
</comment>
<dbReference type="GO" id="GO:0005856">
    <property type="term" value="C:cytoskeleton"/>
    <property type="evidence" value="ECO:0007669"/>
    <property type="project" value="TreeGrafter"/>
</dbReference>
<name>A0AAU9IPF3_9CILI</name>
<dbReference type="SUPFAM" id="SSF57997">
    <property type="entry name" value="Tropomyosin"/>
    <property type="match status" value="1"/>
</dbReference>
<protein>
    <recommendedName>
        <fullName evidence="4">Cilia- and flagella-associated protein 58 central coiled coil domain-containing protein</fullName>
    </recommendedName>
</protein>
<dbReference type="AlphaFoldDB" id="A0AAU9IPF3"/>
<evidence type="ECO:0000259" key="4">
    <source>
        <dbReference type="Pfam" id="PF21771"/>
    </source>
</evidence>
<sequence>MGEEVFERVLQDLSLAPTEYEALERDFQIMLQEMQGDQTLERFRQEYEKLHRTLKRSHEIEKRLIKRCRELNRDIQLNAKGVQDALRMAQKDSENIKSLKTEVEKAWKLVDSHKEKEERSKQTIHNLKQEISQLGKIVEQGSGISVNQESTIKELMEERDRLLSEREAQVAKLTNLHNENFTITDKVHKLESEILGLDSEKKNLKDIISQHRSNTEREERRRKRLEGELEQATKKRNELESDVNDKEKQREDSKQDLDKMIEEWENLKKSVIDISKQIQECRDNTKKVEVEQKTQSELNKQLEQNRKENVRILEELDMKILELRKQNQQLTRDIIKQKKTNKNLTNIIGDANLQKESAKQNIYNLGKVIEAAKRQAEEDRKIIISLQDDLKKIEDNVRNTEEDTKKKQEDISEKARAEEHLKAEIKEKEEDAARQYQDIIRLSKIKEKFGIEASQANAKYFQCLEEVKLKNNLIAELQKKNLEAESRLKQQQNLCEAVRSDRNLYSKNLIESQDMIAELRRNFKIYHHQIEQLKEEIEAKTADLKEKQSKSSKLSGQNEGIKLNTEKIQKVIEQLTNRKKNLVNEATKLKEIIIAADKEREAQKEQYERIINMRDLLGTQLIRKNDELALLYEKIKIQQSALAKGEVMYQERNGDIRLLKFKIADLNRELAIITKQAGEIESLKQQVFLLEEELLQERTKVKALSEELENSMNTNRYQELEGKDPPAFELISKVETLQHRLISKTEQVVEQDVLIQEKKKLLIELNEILEKQPGVDVARELSFYKQKLRETTRKMKSIASELNMFHSQVNEYKEDIERQTKELQEYKRKYYEKKRAEREMTQ</sequence>
<evidence type="ECO:0000256" key="3">
    <source>
        <dbReference type="SAM" id="MobiDB-lite"/>
    </source>
</evidence>
<feature type="coiled-coil region" evidence="2">
    <location>
        <begin position="802"/>
        <end position="836"/>
    </location>
</feature>
<evidence type="ECO:0000256" key="1">
    <source>
        <dbReference type="ARBA" id="ARBA00023054"/>
    </source>
</evidence>
<proteinExistence type="predicted"/>
<dbReference type="PANTHER" id="PTHR32083:SF0">
    <property type="entry name" value="CILIA AND FLAGELLA-ASSOCIATED PROTEIN 58"/>
    <property type="match status" value="1"/>
</dbReference>
<keyword evidence="6" id="KW-1185">Reference proteome</keyword>
<evidence type="ECO:0000256" key="2">
    <source>
        <dbReference type="SAM" id="Coils"/>
    </source>
</evidence>
<keyword evidence="1 2" id="KW-0175">Coiled coil</keyword>
<organism evidence="5 6">
    <name type="scientific">Blepharisma stoltei</name>
    <dbReference type="NCBI Taxonomy" id="1481888"/>
    <lineage>
        <taxon>Eukaryota</taxon>
        <taxon>Sar</taxon>
        <taxon>Alveolata</taxon>
        <taxon>Ciliophora</taxon>
        <taxon>Postciliodesmatophora</taxon>
        <taxon>Heterotrichea</taxon>
        <taxon>Heterotrichida</taxon>
        <taxon>Blepharismidae</taxon>
        <taxon>Blepharisma</taxon>
    </lineage>
</organism>
<dbReference type="EMBL" id="CAJZBQ010000011">
    <property type="protein sequence ID" value="CAG9313675.1"/>
    <property type="molecule type" value="Genomic_DNA"/>
</dbReference>
<feature type="region of interest" description="Disordered" evidence="3">
    <location>
        <begin position="206"/>
        <end position="256"/>
    </location>
</feature>
<feature type="coiled-coil region" evidence="2">
    <location>
        <begin position="673"/>
        <end position="714"/>
    </location>
</feature>
<dbReference type="Proteomes" id="UP001162131">
    <property type="component" value="Unassembled WGS sequence"/>
</dbReference>
<feature type="domain" description="Cilia- and flagella-associated protein 58 central coiled coil" evidence="4">
    <location>
        <begin position="370"/>
        <end position="674"/>
    </location>
</feature>